<dbReference type="OrthoDB" id="10404672at2759"/>
<organism evidence="1 2">
    <name type="scientific">Dothistroma septosporum (strain NZE10 / CBS 128990)</name>
    <name type="common">Red band needle blight fungus</name>
    <name type="synonym">Mycosphaerella pini</name>
    <dbReference type="NCBI Taxonomy" id="675120"/>
    <lineage>
        <taxon>Eukaryota</taxon>
        <taxon>Fungi</taxon>
        <taxon>Dikarya</taxon>
        <taxon>Ascomycota</taxon>
        <taxon>Pezizomycotina</taxon>
        <taxon>Dothideomycetes</taxon>
        <taxon>Dothideomycetidae</taxon>
        <taxon>Mycosphaerellales</taxon>
        <taxon>Mycosphaerellaceae</taxon>
        <taxon>Dothistroma</taxon>
    </lineage>
</organism>
<accession>M2YI19</accession>
<dbReference type="Proteomes" id="UP000016933">
    <property type="component" value="Unassembled WGS sequence"/>
</dbReference>
<gene>
    <name evidence="1" type="ORF">DOTSEDRAFT_29734</name>
</gene>
<reference evidence="1 2" key="2">
    <citation type="journal article" date="2012" name="PLoS Pathog.">
        <title>Diverse lifestyles and strategies of plant pathogenesis encoded in the genomes of eighteen Dothideomycetes fungi.</title>
        <authorList>
            <person name="Ohm R.A."/>
            <person name="Feau N."/>
            <person name="Henrissat B."/>
            <person name="Schoch C.L."/>
            <person name="Horwitz B.A."/>
            <person name="Barry K.W."/>
            <person name="Condon B.J."/>
            <person name="Copeland A.C."/>
            <person name="Dhillon B."/>
            <person name="Glaser F."/>
            <person name="Hesse C.N."/>
            <person name="Kosti I."/>
            <person name="LaButti K."/>
            <person name="Lindquist E.A."/>
            <person name="Lucas S."/>
            <person name="Salamov A.A."/>
            <person name="Bradshaw R.E."/>
            <person name="Ciuffetti L."/>
            <person name="Hamelin R.C."/>
            <person name="Kema G.H.J."/>
            <person name="Lawrence C."/>
            <person name="Scott J.A."/>
            <person name="Spatafora J.W."/>
            <person name="Turgeon B.G."/>
            <person name="de Wit P.J.G.M."/>
            <person name="Zhong S."/>
            <person name="Goodwin S.B."/>
            <person name="Grigoriev I.V."/>
        </authorList>
    </citation>
    <scope>NUCLEOTIDE SEQUENCE [LARGE SCALE GENOMIC DNA]</scope>
    <source>
        <strain evidence="2">NZE10 / CBS 128990</strain>
    </source>
</reference>
<dbReference type="AlphaFoldDB" id="M2YI19"/>
<dbReference type="EMBL" id="KB446548">
    <property type="protein sequence ID" value="EME38150.1"/>
    <property type="molecule type" value="Genomic_DNA"/>
</dbReference>
<protein>
    <submittedName>
        <fullName evidence="1">Uncharacterized protein</fullName>
    </submittedName>
</protein>
<name>M2YI19_DOTSN</name>
<dbReference type="OMA" id="DSANYEP"/>
<dbReference type="HOGENOM" id="CLU_1229901_0_0_1"/>
<proteinExistence type="predicted"/>
<keyword evidence="2" id="KW-1185">Reference proteome</keyword>
<evidence type="ECO:0000313" key="1">
    <source>
        <dbReference type="EMBL" id="EME38150.1"/>
    </source>
</evidence>
<sequence length="225" mass="25158">MSTDIQFDSQVKRLNAAVARFANVEVEWLKKDMTARRDIRQPCAADAFLLTGALEHTPSSSNFDGSDDPNVVLTTIEGYKQQIELVPVIPSTYKVFGEAVNAVEALGNSSKIISLEKVTKLIDAAHVLVDDLEDRMKQRDTSVGKKSLPRLTDVQLLVAWNQVCELYQRGAKLDESIAEIKHQLKAELTGVKKLATEPVVITKLWFKYDSANYEPRILKPDSKRS</sequence>
<reference evidence="2" key="1">
    <citation type="journal article" date="2012" name="PLoS Genet.">
        <title>The genomes of the fungal plant pathogens Cladosporium fulvum and Dothistroma septosporum reveal adaptation to different hosts and lifestyles but also signatures of common ancestry.</title>
        <authorList>
            <person name="de Wit P.J.G.M."/>
            <person name="van der Burgt A."/>
            <person name="Oekmen B."/>
            <person name="Stergiopoulos I."/>
            <person name="Abd-Elsalam K.A."/>
            <person name="Aerts A.L."/>
            <person name="Bahkali A.H."/>
            <person name="Beenen H.G."/>
            <person name="Chettri P."/>
            <person name="Cox M.P."/>
            <person name="Datema E."/>
            <person name="de Vries R.P."/>
            <person name="Dhillon B."/>
            <person name="Ganley A.R."/>
            <person name="Griffiths S.A."/>
            <person name="Guo Y."/>
            <person name="Hamelin R.C."/>
            <person name="Henrissat B."/>
            <person name="Kabir M.S."/>
            <person name="Jashni M.K."/>
            <person name="Kema G."/>
            <person name="Klaubauf S."/>
            <person name="Lapidus A."/>
            <person name="Levasseur A."/>
            <person name="Lindquist E."/>
            <person name="Mehrabi R."/>
            <person name="Ohm R.A."/>
            <person name="Owen T.J."/>
            <person name="Salamov A."/>
            <person name="Schwelm A."/>
            <person name="Schijlen E."/>
            <person name="Sun H."/>
            <person name="van den Burg H.A."/>
            <person name="van Ham R.C.H.J."/>
            <person name="Zhang S."/>
            <person name="Goodwin S.B."/>
            <person name="Grigoriev I.V."/>
            <person name="Collemare J."/>
            <person name="Bradshaw R.E."/>
        </authorList>
    </citation>
    <scope>NUCLEOTIDE SEQUENCE [LARGE SCALE GENOMIC DNA]</scope>
    <source>
        <strain evidence="2">NZE10 / CBS 128990</strain>
    </source>
</reference>
<evidence type="ECO:0000313" key="2">
    <source>
        <dbReference type="Proteomes" id="UP000016933"/>
    </source>
</evidence>